<organism evidence="1 2">
    <name type="scientific">Amblyomma americanum</name>
    <name type="common">Lone star tick</name>
    <dbReference type="NCBI Taxonomy" id="6943"/>
    <lineage>
        <taxon>Eukaryota</taxon>
        <taxon>Metazoa</taxon>
        <taxon>Ecdysozoa</taxon>
        <taxon>Arthropoda</taxon>
        <taxon>Chelicerata</taxon>
        <taxon>Arachnida</taxon>
        <taxon>Acari</taxon>
        <taxon>Parasitiformes</taxon>
        <taxon>Ixodida</taxon>
        <taxon>Ixodoidea</taxon>
        <taxon>Ixodidae</taxon>
        <taxon>Amblyomminae</taxon>
        <taxon>Amblyomma</taxon>
    </lineage>
</organism>
<name>A0AAQ4DX65_AMBAM</name>
<evidence type="ECO:0000313" key="1">
    <source>
        <dbReference type="EMBL" id="KAK8767055.1"/>
    </source>
</evidence>
<reference evidence="1 2" key="1">
    <citation type="journal article" date="2023" name="Arcadia Sci">
        <title>De novo assembly of a long-read Amblyomma americanum tick genome.</title>
        <authorList>
            <person name="Chou S."/>
            <person name="Poskanzer K.E."/>
            <person name="Rollins M."/>
            <person name="Thuy-Boun P.S."/>
        </authorList>
    </citation>
    <scope>NUCLEOTIDE SEQUENCE [LARGE SCALE GENOMIC DNA]</scope>
    <source>
        <strain evidence="1">F_SG_1</strain>
        <tissue evidence="1">Salivary glands</tissue>
    </source>
</reference>
<accession>A0AAQ4DX65</accession>
<comment type="caution">
    <text evidence="1">The sequence shown here is derived from an EMBL/GenBank/DDBJ whole genome shotgun (WGS) entry which is preliminary data.</text>
</comment>
<keyword evidence="2" id="KW-1185">Reference proteome</keyword>
<sequence>MPRRHKTGILACARYGHRVHVLTLLSEAGGNGGITRLEKTVTRALFRSRKRLNVVLRAAPSPRHTALVQPGETGR</sequence>
<dbReference type="EMBL" id="JARKHS020025782">
    <property type="protein sequence ID" value="KAK8767055.1"/>
    <property type="molecule type" value="Genomic_DNA"/>
</dbReference>
<proteinExistence type="predicted"/>
<protein>
    <submittedName>
        <fullName evidence="1">Uncharacterized protein</fullName>
    </submittedName>
</protein>
<evidence type="ECO:0000313" key="2">
    <source>
        <dbReference type="Proteomes" id="UP001321473"/>
    </source>
</evidence>
<dbReference type="AlphaFoldDB" id="A0AAQ4DX65"/>
<dbReference type="Proteomes" id="UP001321473">
    <property type="component" value="Unassembled WGS sequence"/>
</dbReference>
<gene>
    <name evidence="1" type="ORF">V5799_006167</name>
</gene>